<organism evidence="7 8">
    <name type="scientific">Pythium insidiosum</name>
    <name type="common">Pythiosis disease agent</name>
    <dbReference type="NCBI Taxonomy" id="114742"/>
    <lineage>
        <taxon>Eukaryota</taxon>
        <taxon>Sar</taxon>
        <taxon>Stramenopiles</taxon>
        <taxon>Oomycota</taxon>
        <taxon>Peronosporomycetes</taxon>
        <taxon>Pythiales</taxon>
        <taxon>Pythiaceae</taxon>
        <taxon>Pythium</taxon>
    </lineage>
</organism>
<dbReference type="Gene3D" id="1.25.10.10">
    <property type="entry name" value="Leucine-rich Repeat Variant"/>
    <property type="match status" value="2"/>
</dbReference>
<feature type="domain" description="IBB" evidence="6">
    <location>
        <begin position="14"/>
        <end position="55"/>
    </location>
</feature>
<dbReference type="InterPro" id="IPR000225">
    <property type="entry name" value="Armadillo"/>
</dbReference>
<dbReference type="PROSITE" id="PS50176">
    <property type="entry name" value="ARM_REPEAT"/>
    <property type="match status" value="1"/>
</dbReference>
<evidence type="ECO:0000313" key="8">
    <source>
        <dbReference type="Proteomes" id="UP001209570"/>
    </source>
</evidence>
<evidence type="ECO:0000256" key="1">
    <source>
        <dbReference type="ARBA" id="ARBA00010394"/>
    </source>
</evidence>
<dbReference type="SUPFAM" id="SSF48371">
    <property type="entry name" value="ARM repeat"/>
    <property type="match status" value="1"/>
</dbReference>
<comment type="caution">
    <text evidence="7">The sequence shown here is derived from an EMBL/GenBank/DDBJ whole genome shotgun (WGS) entry which is preliminary data.</text>
</comment>
<keyword evidence="3" id="KW-0653">Protein transport</keyword>
<dbReference type="GO" id="GO:0006606">
    <property type="term" value="P:protein import into nucleus"/>
    <property type="evidence" value="ECO:0007669"/>
    <property type="project" value="InterPro"/>
</dbReference>
<dbReference type="SMART" id="SM00185">
    <property type="entry name" value="ARM"/>
    <property type="match status" value="6"/>
</dbReference>
<dbReference type="Proteomes" id="UP001209570">
    <property type="component" value="Unassembled WGS sequence"/>
</dbReference>
<accession>A0AAD5QA83</accession>
<name>A0AAD5QA83_PYTIN</name>
<dbReference type="AlphaFoldDB" id="A0AAD5QA83"/>
<protein>
    <recommendedName>
        <fullName evidence="6">IBB domain-containing protein</fullName>
    </recommendedName>
</protein>
<comment type="similarity">
    <text evidence="1">Belongs to the importin alpha family.</text>
</comment>
<evidence type="ECO:0000256" key="5">
    <source>
        <dbReference type="SAM" id="MobiDB-lite"/>
    </source>
</evidence>
<dbReference type="Pfam" id="PF01749">
    <property type="entry name" value="IBB"/>
    <property type="match status" value="1"/>
</dbReference>
<dbReference type="InterPro" id="IPR016024">
    <property type="entry name" value="ARM-type_fold"/>
</dbReference>
<keyword evidence="8" id="KW-1185">Reference proteome</keyword>
<dbReference type="PANTHER" id="PTHR23316">
    <property type="entry name" value="IMPORTIN ALPHA"/>
    <property type="match status" value="1"/>
</dbReference>
<dbReference type="InterPro" id="IPR011989">
    <property type="entry name" value="ARM-like"/>
</dbReference>
<evidence type="ECO:0000256" key="2">
    <source>
        <dbReference type="ARBA" id="ARBA00022448"/>
    </source>
</evidence>
<evidence type="ECO:0000259" key="6">
    <source>
        <dbReference type="Pfam" id="PF01749"/>
    </source>
</evidence>
<dbReference type="Pfam" id="PF00514">
    <property type="entry name" value="Arm"/>
    <property type="match status" value="1"/>
</dbReference>
<dbReference type="Pfam" id="PF16186">
    <property type="entry name" value="Arm_3"/>
    <property type="match status" value="1"/>
</dbReference>
<reference evidence="7" key="1">
    <citation type="submission" date="2021-12" db="EMBL/GenBank/DDBJ databases">
        <title>Prjna785345.</title>
        <authorList>
            <person name="Rujirawat T."/>
            <person name="Krajaejun T."/>
        </authorList>
    </citation>
    <scope>NUCLEOTIDE SEQUENCE</scope>
    <source>
        <strain evidence="7">Pi057C3</strain>
    </source>
</reference>
<evidence type="ECO:0000256" key="3">
    <source>
        <dbReference type="ARBA" id="ARBA00022927"/>
    </source>
</evidence>
<feature type="region of interest" description="Disordered" evidence="5">
    <location>
        <begin position="1"/>
        <end position="23"/>
    </location>
</feature>
<feature type="repeat" description="ARM" evidence="4">
    <location>
        <begin position="189"/>
        <end position="222"/>
    </location>
</feature>
<evidence type="ECO:0000256" key="4">
    <source>
        <dbReference type="PROSITE-ProRule" id="PRU00259"/>
    </source>
</evidence>
<keyword evidence="2" id="KW-0813">Transport</keyword>
<sequence>MASTNRKSVKAGGIHTGRRNRQETMLSIRKAKKEDAYATRRNLKANHVLVDADGQILEAAAAGSDGADTAGDGVAGVKDAQSRKELLLNIASRSHALLLGIQHKDVATRQKSMRGFVYLLSSGVPPLFDASDSQHVGLWQTILAALPWFVAILGEEIKDAAALQMHSDAAFALRFIASMDKASVVIQSGAVPKLVALFQSGISELQIQAAWCLGNIASESSECCEVVLKSCPLGVVLPHIRMATPSLRRAAVWLLRSLVEYPELIKQSDTLTPEMKREILETLSSIILQLSTEKVQSYLSANGQPDGSVVFKASPTIAPWRIFEIPTGKPAPNDIAVVRFLREVDEATVEVMDVDVNFETGENLVFQVRKADLRPMQVMDDAIGDEDDLDDEEEENLDEKVLTLCDSCWALVELSVEDRELVSGMLAAGLCPRLVELLYISQSSVILAPILRLLGNIVSCDVAFSQAVIEARLLEVISSVMTNTSRAVREEACWMLSNIAGGQVEQVLAMIQTPGVVPSLMEQMAWAEYSVKREATWAICNITVQASPEYVVEMIKMGVLQSFAPMLEEWEDPMVELVILEAIDALLQKTQPDGRFAVEESGCLSRIEDLCYDQNDEVSRAASQLMDTWFADQEADEADAAATGPAVVGEGAQAQVSFQPVEGNVQFNFGGA</sequence>
<dbReference type="InterPro" id="IPR002652">
    <property type="entry name" value="Importin-a_IBB"/>
</dbReference>
<proteinExistence type="inferred from homology"/>
<dbReference type="GO" id="GO:0061608">
    <property type="term" value="F:nuclear import signal receptor activity"/>
    <property type="evidence" value="ECO:0007669"/>
    <property type="project" value="InterPro"/>
</dbReference>
<dbReference type="EMBL" id="JAKCXM010000165">
    <property type="protein sequence ID" value="KAJ0400021.1"/>
    <property type="molecule type" value="Genomic_DNA"/>
</dbReference>
<dbReference type="InterPro" id="IPR032413">
    <property type="entry name" value="Arm_3"/>
</dbReference>
<gene>
    <name evidence="7" type="ORF">P43SY_004671</name>
</gene>
<evidence type="ECO:0000313" key="7">
    <source>
        <dbReference type="EMBL" id="KAJ0400021.1"/>
    </source>
</evidence>